<name>A0AAV7K1V1_9METZ</name>
<organism evidence="2 3">
    <name type="scientific">Oopsacas minuta</name>
    <dbReference type="NCBI Taxonomy" id="111878"/>
    <lineage>
        <taxon>Eukaryota</taxon>
        <taxon>Metazoa</taxon>
        <taxon>Porifera</taxon>
        <taxon>Hexactinellida</taxon>
        <taxon>Hexasterophora</taxon>
        <taxon>Lyssacinosida</taxon>
        <taxon>Leucopsacidae</taxon>
        <taxon>Oopsacas</taxon>
    </lineage>
</organism>
<feature type="domain" description="Aldehyde oxidase/xanthine dehydrogenase second molybdopterin binding" evidence="1">
    <location>
        <begin position="1"/>
        <end position="205"/>
    </location>
</feature>
<dbReference type="SUPFAM" id="SSF56003">
    <property type="entry name" value="Molybdenum cofactor-binding domain"/>
    <property type="match status" value="1"/>
</dbReference>
<dbReference type="PANTHER" id="PTHR45444:SF3">
    <property type="entry name" value="XANTHINE DEHYDROGENASE"/>
    <property type="match status" value="1"/>
</dbReference>
<accession>A0AAV7K1V1</accession>
<sequence length="300" mass="33019">MGQGLYTKMIQVCSKSLGIPISKIYINETSTNTVSNMSPSAASMSSDIYGMAILNACEILNSRLAAIKKNNTNKSWDEWINIAYLDRINLSAQGFCKIEKLDFDWSTSKGSPFNYFTYGCGCSLVEVDVLTGDFKVLKTDIVMDVGKSINPAVDVGQIEGAFVQGMGLFTMEEMVYLNEGRNIQKGTVFTCGPGTYKIPCFGDIPANMRVYLLHNAPNERAVYSSKGIGEPPLFLGASVLFAIKDAIANVRRENGVTLTFRLNSPATSEHIRMLCSDFITNIFIKEKEEGVAEEKWTVVP</sequence>
<dbReference type="FunFam" id="3.30.365.10:FF:000004">
    <property type="entry name" value="Xanthine dehydrogenase oxidase"/>
    <property type="match status" value="1"/>
</dbReference>
<dbReference type="EMBL" id="JAKMXF010000222">
    <property type="protein sequence ID" value="KAI6654574.1"/>
    <property type="molecule type" value="Genomic_DNA"/>
</dbReference>
<protein>
    <submittedName>
        <fullName evidence="2">Xanthine dehydrogenase/oxidase-like</fullName>
    </submittedName>
</protein>
<reference evidence="2 3" key="1">
    <citation type="journal article" date="2023" name="BMC Biol.">
        <title>The compact genome of the sponge Oopsacas minuta (Hexactinellida) is lacking key metazoan core genes.</title>
        <authorList>
            <person name="Santini S."/>
            <person name="Schenkelaars Q."/>
            <person name="Jourda C."/>
            <person name="Duchesne M."/>
            <person name="Belahbib H."/>
            <person name="Rocher C."/>
            <person name="Selva M."/>
            <person name="Riesgo A."/>
            <person name="Vervoort M."/>
            <person name="Leys S.P."/>
            <person name="Kodjabachian L."/>
            <person name="Le Bivic A."/>
            <person name="Borchiellini C."/>
            <person name="Claverie J.M."/>
            <person name="Renard E."/>
        </authorList>
    </citation>
    <scope>NUCLEOTIDE SEQUENCE [LARGE SCALE GENOMIC DNA]</scope>
    <source>
        <strain evidence="2">SPO-2</strain>
    </source>
</reference>
<dbReference type="InterPro" id="IPR037165">
    <property type="entry name" value="AldOxase/xan_DH_Mopterin-bd_sf"/>
</dbReference>
<dbReference type="InterPro" id="IPR016208">
    <property type="entry name" value="Ald_Oxase/xanthine_DH-like"/>
</dbReference>
<evidence type="ECO:0000313" key="2">
    <source>
        <dbReference type="EMBL" id="KAI6654574.1"/>
    </source>
</evidence>
<dbReference type="AlphaFoldDB" id="A0AAV7K1V1"/>
<dbReference type="Gene3D" id="3.30.365.10">
    <property type="entry name" value="Aldehyde oxidase/xanthine dehydrogenase, molybdopterin binding domain"/>
    <property type="match status" value="2"/>
</dbReference>
<dbReference type="Pfam" id="PF20256">
    <property type="entry name" value="MoCoBD_2"/>
    <property type="match status" value="1"/>
</dbReference>
<evidence type="ECO:0000259" key="1">
    <source>
        <dbReference type="Pfam" id="PF20256"/>
    </source>
</evidence>
<dbReference type="GO" id="GO:0005506">
    <property type="term" value="F:iron ion binding"/>
    <property type="evidence" value="ECO:0007669"/>
    <property type="project" value="InterPro"/>
</dbReference>
<gene>
    <name evidence="2" type="ORF">LOD99_970</name>
</gene>
<dbReference type="InterPro" id="IPR046867">
    <property type="entry name" value="AldOxase/xan_DH_MoCoBD2"/>
</dbReference>
<dbReference type="PANTHER" id="PTHR45444">
    <property type="entry name" value="XANTHINE DEHYDROGENASE"/>
    <property type="match status" value="1"/>
</dbReference>
<dbReference type="GO" id="GO:0016491">
    <property type="term" value="F:oxidoreductase activity"/>
    <property type="evidence" value="ECO:0007669"/>
    <property type="project" value="InterPro"/>
</dbReference>
<comment type="caution">
    <text evidence="2">The sequence shown here is derived from an EMBL/GenBank/DDBJ whole genome shotgun (WGS) entry which is preliminary data.</text>
</comment>
<dbReference type="Proteomes" id="UP001165289">
    <property type="component" value="Unassembled WGS sequence"/>
</dbReference>
<proteinExistence type="predicted"/>
<evidence type="ECO:0000313" key="3">
    <source>
        <dbReference type="Proteomes" id="UP001165289"/>
    </source>
</evidence>
<keyword evidence="3" id="KW-1185">Reference proteome</keyword>